<evidence type="ECO:0000313" key="4">
    <source>
        <dbReference type="EMBL" id="MDT9001732.1"/>
    </source>
</evidence>
<dbReference type="EC" id="1.-.-.-" evidence="4"/>
<evidence type="ECO:0000313" key="5">
    <source>
        <dbReference type="Proteomes" id="UP001246372"/>
    </source>
</evidence>
<comment type="caution">
    <text evidence="4">The sequence shown here is derived from an EMBL/GenBank/DDBJ whole genome shotgun (WGS) entry which is preliminary data.</text>
</comment>
<gene>
    <name evidence="4" type="ORF">RQP53_20815</name>
</gene>
<dbReference type="PANTHER" id="PTHR10204:SF34">
    <property type="entry name" value="NAD(P)H DEHYDROGENASE [QUINONE] 1 ISOFORM 1"/>
    <property type="match status" value="1"/>
</dbReference>
<evidence type="ECO:0000256" key="2">
    <source>
        <dbReference type="ARBA" id="ARBA00023002"/>
    </source>
</evidence>
<keyword evidence="2 4" id="KW-0560">Oxidoreductase</keyword>
<dbReference type="EMBL" id="JAVXZY010000010">
    <property type="protein sequence ID" value="MDT9001732.1"/>
    <property type="molecule type" value="Genomic_DNA"/>
</dbReference>
<organism evidence="4 5">
    <name type="scientific">Roseateles aquae</name>
    <dbReference type="NCBI Taxonomy" id="3077235"/>
    <lineage>
        <taxon>Bacteria</taxon>
        <taxon>Pseudomonadati</taxon>
        <taxon>Pseudomonadota</taxon>
        <taxon>Betaproteobacteria</taxon>
        <taxon>Burkholderiales</taxon>
        <taxon>Sphaerotilaceae</taxon>
        <taxon>Roseateles</taxon>
    </lineage>
</organism>
<dbReference type="RefSeq" id="WP_315652611.1">
    <property type="nucleotide sequence ID" value="NZ_JAVXZY010000010.1"/>
</dbReference>
<reference evidence="4" key="1">
    <citation type="submission" date="2023-09" db="EMBL/GenBank/DDBJ databases">
        <title>Paucibacter sp. APW11 Genome sequencing and assembly.</title>
        <authorList>
            <person name="Kim I."/>
        </authorList>
    </citation>
    <scope>NUCLEOTIDE SEQUENCE</scope>
    <source>
        <strain evidence="4">APW11</strain>
    </source>
</reference>
<dbReference type="Proteomes" id="UP001246372">
    <property type="component" value="Unassembled WGS sequence"/>
</dbReference>
<dbReference type="SUPFAM" id="SSF52218">
    <property type="entry name" value="Flavoproteins"/>
    <property type="match status" value="1"/>
</dbReference>
<comment type="similarity">
    <text evidence="1">Belongs to the NAD(P)H dehydrogenase (quinone) family.</text>
</comment>
<dbReference type="InterPro" id="IPR003680">
    <property type="entry name" value="Flavodoxin_fold"/>
</dbReference>
<sequence length="193" mass="21965">MSKRILVIDAHPKAGSLSQALAQRYADAARAAGHQVELVELRTLRYEFDLPHGYNEPAPLEPDLVRLQEQIRQAQHLVWAYPVWWGSVPARLKGLLDRILQPGYAFRYQRGQTWPERLLKGRSARLLVCLDTPGWYFRWLQGAPAHRMMKTAVLEFCGISPVRISEFTPVIKSSAAQRERWLAQAADLGRLGA</sequence>
<evidence type="ECO:0000259" key="3">
    <source>
        <dbReference type="Pfam" id="PF02525"/>
    </source>
</evidence>
<dbReference type="InterPro" id="IPR051545">
    <property type="entry name" value="NAD(P)H_dehydrogenase_qn"/>
</dbReference>
<dbReference type="PANTHER" id="PTHR10204">
    <property type="entry name" value="NAD P H OXIDOREDUCTASE-RELATED"/>
    <property type="match status" value="1"/>
</dbReference>
<name>A0ABU3PHY5_9BURK</name>
<accession>A0ABU3PHY5</accession>
<feature type="domain" description="Flavodoxin-like fold" evidence="3">
    <location>
        <begin position="3"/>
        <end position="184"/>
    </location>
</feature>
<evidence type="ECO:0000256" key="1">
    <source>
        <dbReference type="ARBA" id="ARBA00006252"/>
    </source>
</evidence>
<dbReference type="InterPro" id="IPR029039">
    <property type="entry name" value="Flavoprotein-like_sf"/>
</dbReference>
<dbReference type="Pfam" id="PF02525">
    <property type="entry name" value="Flavodoxin_2"/>
    <property type="match status" value="1"/>
</dbReference>
<keyword evidence="5" id="KW-1185">Reference proteome</keyword>
<protein>
    <submittedName>
        <fullName evidence="4">NAD(P)H-dependent oxidoreductase</fullName>
        <ecNumber evidence="4">1.-.-.-</ecNumber>
        <ecNumber evidence="4">1.6.99.-</ecNumber>
    </submittedName>
</protein>
<dbReference type="Gene3D" id="3.40.50.360">
    <property type="match status" value="1"/>
</dbReference>
<proteinExistence type="inferred from homology"/>
<dbReference type="EC" id="1.6.99.-" evidence="4"/>
<dbReference type="GO" id="GO:0016491">
    <property type="term" value="F:oxidoreductase activity"/>
    <property type="evidence" value="ECO:0007669"/>
    <property type="project" value="UniProtKB-KW"/>
</dbReference>